<dbReference type="CDD" id="cd00882">
    <property type="entry name" value="Ras_like_GTPase"/>
    <property type="match status" value="1"/>
</dbReference>
<dbReference type="EMBL" id="AMGV01000012">
    <property type="protein sequence ID" value="KEF53777.1"/>
    <property type="molecule type" value="Genomic_DNA"/>
</dbReference>
<feature type="domain" description="G" evidence="2">
    <location>
        <begin position="386"/>
        <end position="510"/>
    </location>
</feature>
<dbReference type="HOGENOM" id="CLU_304609_0_0_1"/>
<dbReference type="RefSeq" id="XP_013256367.1">
    <property type="nucleotide sequence ID" value="XM_013400913.1"/>
</dbReference>
<dbReference type="Proteomes" id="UP000027920">
    <property type="component" value="Unassembled WGS sequence"/>
</dbReference>
<evidence type="ECO:0000259" key="2">
    <source>
        <dbReference type="Pfam" id="PF01926"/>
    </source>
</evidence>
<evidence type="ECO:0000313" key="5">
    <source>
        <dbReference type="Proteomes" id="UP000027920"/>
    </source>
</evidence>
<name>A0A072P289_9EURO</name>
<gene>
    <name evidence="4" type="ORF">A1O9_10178</name>
</gene>
<reference evidence="4 5" key="1">
    <citation type="submission" date="2013-03" db="EMBL/GenBank/DDBJ databases">
        <title>The Genome Sequence of Exophiala aquamarina CBS 119918.</title>
        <authorList>
            <consortium name="The Broad Institute Genomics Platform"/>
            <person name="Cuomo C."/>
            <person name="de Hoog S."/>
            <person name="Gorbushina A."/>
            <person name="Walker B."/>
            <person name="Young S.K."/>
            <person name="Zeng Q."/>
            <person name="Gargeya S."/>
            <person name="Fitzgerald M."/>
            <person name="Haas B."/>
            <person name="Abouelleil A."/>
            <person name="Allen A.W."/>
            <person name="Alvarado L."/>
            <person name="Arachchi H.M."/>
            <person name="Berlin A.M."/>
            <person name="Chapman S.B."/>
            <person name="Gainer-Dewar J."/>
            <person name="Goldberg J."/>
            <person name="Griggs A."/>
            <person name="Gujja S."/>
            <person name="Hansen M."/>
            <person name="Howarth C."/>
            <person name="Imamovic A."/>
            <person name="Ireland A."/>
            <person name="Larimer J."/>
            <person name="McCowan C."/>
            <person name="Murphy C."/>
            <person name="Pearson M."/>
            <person name="Poon T.W."/>
            <person name="Priest M."/>
            <person name="Roberts A."/>
            <person name="Saif S."/>
            <person name="Shea T."/>
            <person name="Sisk P."/>
            <person name="Sykes S."/>
            <person name="Wortman J."/>
            <person name="Nusbaum C."/>
            <person name="Birren B."/>
        </authorList>
    </citation>
    <scope>NUCLEOTIDE SEQUENCE [LARGE SCALE GENOMIC DNA]</scope>
    <source>
        <strain evidence="4 5">CBS 119918</strain>
    </source>
</reference>
<dbReference type="Gene3D" id="3.40.50.300">
    <property type="entry name" value="P-loop containing nucleotide triphosphate hydrolases"/>
    <property type="match status" value="1"/>
</dbReference>
<evidence type="ECO:0000256" key="1">
    <source>
        <dbReference type="SAM" id="MobiDB-lite"/>
    </source>
</evidence>
<comment type="caution">
    <text evidence="4">The sequence shown here is derived from an EMBL/GenBank/DDBJ whole genome shotgun (WGS) entry which is preliminary data.</text>
</comment>
<feature type="compositionally biased region" description="Low complexity" evidence="1">
    <location>
        <begin position="914"/>
        <end position="929"/>
    </location>
</feature>
<feature type="region of interest" description="Disordered" evidence="1">
    <location>
        <begin position="872"/>
        <end position="898"/>
    </location>
</feature>
<feature type="region of interest" description="Disordered" evidence="1">
    <location>
        <begin position="910"/>
        <end position="940"/>
    </location>
</feature>
<sequence length="963" mass="107091">MERLKTKVTSPFYEQQIKEIVKTICGTLENASDELFLYGFGRGAFIVRAVTGVLHTMQLPTRAAMKNFDVIYKAGIDCLKARREDDNLNGPKMLEFLSAHTTLFPRIRFVGVFDTIGYTAEGNMHDLSMVSSIDNMRHAIGINETRSQMNPILIDNPSPEEMRQSTLIQAWFIGGNQDLGGGSFEDGLSLYPLQWMILESMKAGLVLRFEEPKADGPPMPNPLALSFPHFAGDVPKFNGDEAIEWRISYTNDISISLYDLQSVHGLSTAAKDQAHGIRISHTSNLYNTQRKIFGSKTLINAKSAPLEGLIGWNDQGEKRSAYGTIIHPSVYCLLDRHPSLYEQARFKSLKAELSDFRDNCLRQEGETLPPWLEGMELQASGVKAFRILVCGKTGVGKSTLINKVFGLEMTDESTSYQQGVHDINKAFESPNHPGLLLHDSRGWQAGSDTELDLIAKFLRHRAFQKDPAQALHVIWFCVDSDVSRIEEADKRTFATIAQYSNHVPVFIIGTKKDKMVAYRKMKLLEQYMEKTNDFKESNRLATEEASQQADDQFMVLRDELSRLPHYKADGYCCLSKDDMNGIKSLLSQTLELISDDRVRLFCVAAQVVDVEQKIDSAITECMRLATHAVRTAMVPLPFSSAVGTPTVARILCEHMLLCFGFPKVMPDEVEAIMLKVLFGHLKTFMTVTMIEFVAVSAITTGLCVGTMGAGGVFALSLCALAAPPTARMLFKCAADLILILERSFRYKSKFVSIKQIEDAAIYYTTTKMTTFAGKEKLLQTHVHDEIDRMIPLKSVKIGFRFSRLREGLENIIYSNRFERTDPDMRDSMSIPELPSGNQVAELDAKPIVAELPGDQTQIAELPAEVSFPVRYSGGNPDTKSQTATSTTVVSDTPSWDDTSTLAHSMSDMGFRGMTSPTSTNSPVSPMTPSLEKQKSGGAFSRSMKAMGLRKFSSKNVLSKTKTG</sequence>
<dbReference type="OrthoDB" id="59699at2759"/>
<evidence type="ECO:0000259" key="3">
    <source>
        <dbReference type="Pfam" id="PF09994"/>
    </source>
</evidence>
<dbReference type="Pfam" id="PF01926">
    <property type="entry name" value="MMR_HSR1"/>
    <property type="match status" value="1"/>
</dbReference>
<dbReference type="AlphaFoldDB" id="A0A072P289"/>
<accession>A0A072P289</accession>
<feature type="compositionally biased region" description="Polar residues" evidence="1">
    <location>
        <begin position="875"/>
        <end position="898"/>
    </location>
</feature>
<proteinExistence type="predicted"/>
<dbReference type="STRING" id="1182545.A0A072P289"/>
<dbReference type="PANTHER" id="PTHR33840:SF1">
    <property type="entry name" value="TLE1 PHOSPHOLIPASE DOMAIN-CONTAINING PROTEIN"/>
    <property type="match status" value="1"/>
</dbReference>
<dbReference type="GeneID" id="25285083"/>
<dbReference type="SUPFAM" id="SSF52540">
    <property type="entry name" value="P-loop containing nucleoside triphosphate hydrolases"/>
    <property type="match status" value="1"/>
</dbReference>
<feature type="domain" description="T6SS Phospholipase effector Tle1-like catalytic" evidence="3">
    <location>
        <begin position="8"/>
        <end position="198"/>
    </location>
</feature>
<organism evidence="4 5">
    <name type="scientific">Exophiala aquamarina CBS 119918</name>
    <dbReference type="NCBI Taxonomy" id="1182545"/>
    <lineage>
        <taxon>Eukaryota</taxon>
        <taxon>Fungi</taxon>
        <taxon>Dikarya</taxon>
        <taxon>Ascomycota</taxon>
        <taxon>Pezizomycotina</taxon>
        <taxon>Eurotiomycetes</taxon>
        <taxon>Chaetothyriomycetidae</taxon>
        <taxon>Chaetothyriales</taxon>
        <taxon>Herpotrichiellaceae</taxon>
        <taxon>Exophiala</taxon>
    </lineage>
</organism>
<dbReference type="VEuPathDB" id="FungiDB:A1O9_10178"/>
<dbReference type="InterPro" id="IPR018712">
    <property type="entry name" value="Tle1-like_cat"/>
</dbReference>
<dbReference type="PANTHER" id="PTHR33840">
    <property type="match status" value="1"/>
</dbReference>
<dbReference type="InterPro" id="IPR006073">
    <property type="entry name" value="GTP-bd"/>
</dbReference>
<keyword evidence="5" id="KW-1185">Reference proteome</keyword>
<evidence type="ECO:0000313" key="4">
    <source>
        <dbReference type="EMBL" id="KEF53777.1"/>
    </source>
</evidence>
<evidence type="ECO:0008006" key="6">
    <source>
        <dbReference type="Google" id="ProtNLM"/>
    </source>
</evidence>
<protein>
    <recommendedName>
        <fullName evidence="6">G domain-containing protein</fullName>
    </recommendedName>
</protein>
<dbReference type="InterPro" id="IPR027417">
    <property type="entry name" value="P-loop_NTPase"/>
</dbReference>
<dbReference type="GO" id="GO:0005525">
    <property type="term" value="F:GTP binding"/>
    <property type="evidence" value="ECO:0007669"/>
    <property type="project" value="InterPro"/>
</dbReference>
<dbReference type="Pfam" id="PF09994">
    <property type="entry name" value="T6SS_Tle1-like_cat"/>
    <property type="match status" value="1"/>
</dbReference>